<proteinExistence type="predicted"/>
<keyword evidence="3" id="KW-1185">Reference proteome</keyword>
<accession>A0ABQ0M0H7</accession>
<organism evidence="2 3">
    <name type="scientific">Mycena chlorophos</name>
    <name type="common">Agaric fungus</name>
    <name type="synonym">Agaricus chlorophos</name>
    <dbReference type="NCBI Taxonomy" id="658473"/>
    <lineage>
        <taxon>Eukaryota</taxon>
        <taxon>Fungi</taxon>
        <taxon>Dikarya</taxon>
        <taxon>Basidiomycota</taxon>
        <taxon>Agaricomycotina</taxon>
        <taxon>Agaricomycetes</taxon>
        <taxon>Agaricomycetidae</taxon>
        <taxon>Agaricales</taxon>
        <taxon>Marasmiineae</taxon>
        <taxon>Mycenaceae</taxon>
        <taxon>Mycena</taxon>
    </lineage>
</organism>
<name>A0ABQ0M0H7_MYCCL</name>
<evidence type="ECO:0000256" key="1">
    <source>
        <dbReference type="SAM" id="MobiDB-lite"/>
    </source>
</evidence>
<reference evidence="2" key="1">
    <citation type="submission" date="2014-09" db="EMBL/GenBank/DDBJ databases">
        <title>Genome sequence of the luminous mushroom Mycena chlorophos for searching fungal bioluminescence genes.</title>
        <authorList>
            <person name="Tanaka Y."/>
            <person name="Kasuga D."/>
            <person name="Oba Y."/>
            <person name="Hase S."/>
            <person name="Sato K."/>
            <person name="Oba Y."/>
            <person name="Sakakibara Y."/>
        </authorList>
    </citation>
    <scope>NUCLEOTIDE SEQUENCE</scope>
</reference>
<sequence>MSSLERIPSAEAGRRHVAPGRRSWCEVNGSGRSKTSEMPHGMASRRVSYVWNQNPSESRRAGETNRAKVNAVHTHTALDDWIPAVEDRVRDEDFEVVSLCADDYRLAGLVGTVSRRRSRHVGRARGGTRRR</sequence>
<gene>
    <name evidence="2" type="ORF">MCHLO_13452</name>
</gene>
<evidence type="ECO:0000313" key="2">
    <source>
        <dbReference type="EMBL" id="GAT56855.1"/>
    </source>
</evidence>
<dbReference type="Proteomes" id="UP000815677">
    <property type="component" value="Unassembled WGS sequence"/>
</dbReference>
<feature type="region of interest" description="Disordered" evidence="1">
    <location>
        <begin position="1"/>
        <end position="43"/>
    </location>
</feature>
<protein>
    <submittedName>
        <fullName evidence="2">Uncharacterized protein</fullName>
    </submittedName>
</protein>
<dbReference type="EMBL" id="DF849347">
    <property type="protein sequence ID" value="GAT56855.1"/>
    <property type="molecule type" value="Genomic_DNA"/>
</dbReference>
<evidence type="ECO:0000313" key="3">
    <source>
        <dbReference type="Proteomes" id="UP000815677"/>
    </source>
</evidence>